<protein>
    <submittedName>
        <fullName evidence="2">Uncharacterized protein</fullName>
    </submittedName>
</protein>
<dbReference type="EMBL" id="FIHG01000015">
    <property type="protein sequence ID" value="CYV12958.1"/>
    <property type="molecule type" value="Genomic_DNA"/>
</dbReference>
<feature type="transmembrane region" description="Helical" evidence="1">
    <location>
        <begin position="12"/>
        <end position="32"/>
    </location>
</feature>
<evidence type="ECO:0000313" key="2">
    <source>
        <dbReference type="EMBL" id="CYV12958.1"/>
    </source>
</evidence>
<accession>A0A0Z8H913</accession>
<keyword evidence="1" id="KW-0812">Transmembrane</keyword>
<keyword evidence="1" id="KW-0472">Membrane</keyword>
<sequence length="152" mass="17782">MKEFNQSNSENKLSNFAPFITFLTLAWSVYLFPDIIGDISDNILIAKILLIIGVFFISTFGNENSKDLYENLGVGLGFVIIWLAFYADLPMNWYFRMPFFIIFGMFVLEYIKQLLDKAFNYIIYILPKHLHMIRPYIPRIANLSQVNLSFNL</sequence>
<dbReference type="Proteomes" id="UP000073200">
    <property type="component" value="Unassembled WGS sequence"/>
</dbReference>
<feature type="transmembrane region" description="Helical" evidence="1">
    <location>
        <begin position="68"/>
        <end position="87"/>
    </location>
</feature>
<name>A0A0Z8H913_STRSU</name>
<proteinExistence type="predicted"/>
<evidence type="ECO:0000313" key="3">
    <source>
        <dbReference type="Proteomes" id="UP000073200"/>
    </source>
</evidence>
<gene>
    <name evidence="2" type="ORF">ERS132421_01925</name>
</gene>
<evidence type="ECO:0000256" key="1">
    <source>
        <dbReference type="SAM" id="Phobius"/>
    </source>
</evidence>
<feature type="transmembrane region" description="Helical" evidence="1">
    <location>
        <begin position="93"/>
        <end position="111"/>
    </location>
</feature>
<organism evidence="2 3">
    <name type="scientific">Streptococcus suis</name>
    <dbReference type="NCBI Taxonomy" id="1307"/>
    <lineage>
        <taxon>Bacteria</taxon>
        <taxon>Bacillati</taxon>
        <taxon>Bacillota</taxon>
        <taxon>Bacilli</taxon>
        <taxon>Lactobacillales</taxon>
        <taxon>Streptococcaceae</taxon>
        <taxon>Streptococcus</taxon>
    </lineage>
</organism>
<feature type="transmembrane region" description="Helical" evidence="1">
    <location>
        <begin position="44"/>
        <end position="61"/>
    </location>
</feature>
<reference evidence="2 3" key="1">
    <citation type="submission" date="2016-02" db="EMBL/GenBank/DDBJ databases">
        <authorList>
            <consortium name="Pathogen Informatics"/>
        </authorList>
    </citation>
    <scope>NUCLEOTIDE SEQUENCE [LARGE SCALE GENOMIC DNA]</scope>
    <source>
        <strain evidence="2 3">LSS59</strain>
    </source>
</reference>
<keyword evidence="1" id="KW-1133">Transmembrane helix</keyword>
<dbReference type="AlphaFoldDB" id="A0A0Z8H913"/>
<dbReference type="RefSeq" id="WP_044668638.1">
    <property type="nucleotide sequence ID" value="NZ_CEHP01000029.1"/>
</dbReference>